<feature type="domain" description="Membrane transport protein MMPL" evidence="8">
    <location>
        <begin position="51"/>
        <end position="370"/>
    </location>
</feature>
<evidence type="ECO:0000259" key="8">
    <source>
        <dbReference type="Pfam" id="PF03176"/>
    </source>
</evidence>
<feature type="transmembrane region" description="Helical" evidence="7">
    <location>
        <begin position="312"/>
        <end position="339"/>
    </location>
</feature>
<comment type="similarity">
    <text evidence="2">Belongs to the resistance-nodulation-cell division (RND) (TC 2.A.6) family. MmpL subfamily.</text>
</comment>
<keyword evidence="6 7" id="KW-0472">Membrane</keyword>
<dbReference type="Pfam" id="PF03176">
    <property type="entry name" value="MMPL"/>
    <property type="match status" value="2"/>
</dbReference>
<feature type="transmembrane region" description="Helical" evidence="7">
    <location>
        <begin position="557"/>
        <end position="578"/>
    </location>
</feature>
<feature type="transmembrane region" description="Helical" evidence="7">
    <location>
        <begin position="628"/>
        <end position="651"/>
    </location>
</feature>
<evidence type="ECO:0000313" key="10">
    <source>
        <dbReference type="Proteomes" id="UP000599074"/>
    </source>
</evidence>
<feature type="transmembrane region" description="Helical" evidence="7">
    <location>
        <begin position="276"/>
        <end position="300"/>
    </location>
</feature>
<protein>
    <submittedName>
        <fullName evidence="9">Membrane protein</fullName>
    </submittedName>
</protein>
<accession>A0A8J3T9W3</accession>
<feature type="domain" description="Membrane transport protein MMPL" evidence="8">
    <location>
        <begin position="408"/>
        <end position="705"/>
    </location>
</feature>
<evidence type="ECO:0000256" key="3">
    <source>
        <dbReference type="ARBA" id="ARBA00022475"/>
    </source>
</evidence>
<dbReference type="InterPro" id="IPR050545">
    <property type="entry name" value="Mycobact_MmpL"/>
</dbReference>
<name>A0A8J3T9W3_9ACTN</name>
<gene>
    <name evidence="9" type="ORF">Pme01_15440</name>
</gene>
<dbReference type="RefSeq" id="WP_168114902.1">
    <property type="nucleotide sequence ID" value="NZ_BOON01000015.1"/>
</dbReference>
<keyword evidence="5 7" id="KW-1133">Transmembrane helix</keyword>
<feature type="transmembrane region" description="Helical" evidence="7">
    <location>
        <begin position="203"/>
        <end position="224"/>
    </location>
</feature>
<keyword evidence="4 7" id="KW-0812">Transmembrane</keyword>
<sequence length="717" mass="75191">MTVGERSTARRRLRWLLPALGIIAFLLVAGPLGSLAGKVSEVQRNDSAEYLPASAEATTVLEQTKRFAGRDTMPVFIVYSRPSGLTPDDQRKMAADVAEINNRLGGKLASPAVGPVPSADRRAAQVLVQFAGSDAQKLKTDINWIRDRVGDTPGLSGHVGGPGGVLADMMTVFDAINGMLLAATAGIVLFILVVVYRSPILPLVVLGVAGVSLGISNGLVYLLARNDILTVSGQTQAILDVLVVGAGTDYALLMVSRFREELRRHESRYDAIRTAWRASVEPIAASAATVILGLLCLLVSNLKSNQGMGPVAAIGIFCALVCMLFLLPAVLALCGRVAFWPFLPRFGSRPVEEHGVWARVARMVGARPRIVWVATALVLGVCSLGLVRLQADGIPQTEQFLGRPDSKIAQEEIGRHFPAGTGSPAIVTARADALNDVVSAARAVPGVAQAVPFTPVPPPAATPPIATPLPKIVEGLVRVDVTLAVPADSPQADDVITALRTKLHALPGAEAKVGGYTAINLDVQSTARHDRNVIIPLVLGVVFVVLMLLLRAVVAPLLLIGTVILSFLATLGVSGVVFRDLLGFAGADSSYPLFAFVFLVALGVDYNIFLMTRVREEAARRGHRAGTLAGLSVTGGVITSAGVVLAATFAALSVLPLVFVAEVAFAVAFGVLLDTLVVRSLLVPALTVDVGRAVWWPGALSRRPVPAAAPQEPAPVG</sequence>
<evidence type="ECO:0000256" key="7">
    <source>
        <dbReference type="SAM" id="Phobius"/>
    </source>
</evidence>
<dbReference type="EMBL" id="BOON01000015">
    <property type="protein sequence ID" value="GII21947.1"/>
    <property type="molecule type" value="Genomic_DNA"/>
</dbReference>
<proteinExistence type="inferred from homology"/>
<evidence type="ECO:0000256" key="1">
    <source>
        <dbReference type="ARBA" id="ARBA00004651"/>
    </source>
</evidence>
<comment type="subcellular location">
    <subcellularLocation>
        <location evidence="1">Cell membrane</location>
        <topology evidence="1">Multi-pass membrane protein</topology>
    </subcellularLocation>
</comment>
<feature type="transmembrane region" description="Helical" evidence="7">
    <location>
        <begin position="657"/>
        <end position="677"/>
    </location>
</feature>
<dbReference type="AlphaFoldDB" id="A0A8J3T9W3"/>
<feature type="transmembrane region" description="Helical" evidence="7">
    <location>
        <begin position="236"/>
        <end position="255"/>
    </location>
</feature>
<keyword evidence="10" id="KW-1185">Reference proteome</keyword>
<evidence type="ECO:0000256" key="4">
    <source>
        <dbReference type="ARBA" id="ARBA00022692"/>
    </source>
</evidence>
<dbReference type="Gene3D" id="1.20.1640.10">
    <property type="entry name" value="Multidrug efflux transporter AcrB transmembrane domain"/>
    <property type="match status" value="2"/>
</dbReference>
<feature type="transmembrane region" description="Helical" evidence="7">
    <location>
        <begin position="533"/>
        <end position="550"/>
    </location>
</feature>
<keyword evidence="3" id="KW-1003">Cell membrane</keyword>
<feature type="transmembrane region" description="Helical" evidence="7">
    <location>
        <begin position="590"/>
        <end position="608"/>
    </location>
</feature>
<comment type="caution">
    <text evidence="9">The sequence shown here is derived from an EMBL/GenBank/DDBJ whole genome shotgun (WGS) entry which is preliminary data.</text>
</comment>
<evidence type="ECO:0000256" key="6">
    <source>
        <dbReference type="ARBA" id="ARBA00023136"/>
    </source>
</evidence>
<feature type="transmembrane region" description="Helical" evidence="7">
    <location>
        <begin position="175"/>
        <end position="196"/>
    </location>
</feature>
<reference evidence="9" key="1">
    <citation type="submission" date="2021-01" db="EMBL/GenBank/DDBJ databases">
        <title>Whole genome shotgun sequence of Planosporangium mesophilum NBRC 109066.</title>
        <authorList>
            <person name="Komaki H."/>
            <person name="Tamura T."/>
        </authorList>
    </citation>
    <scope>NUCLEOTIDE SEQUENCE</scope>
    <source>
        <strain evidence="9">NBRC 109066</strain>
    </source>
</reference>
<dbReference type="SUPFAM" id="SSF82866">
    <property type="entry name" value="Multidrug efflux transporter AcrB transmembrane domain"/>
    <property type="match status" value="2"/>
</dbReference>
<dbReference type="Proteomes" id="UP000599074">
    <property type="component" value="Unassembled WGS sequence"/>
</dbReference>
<evidence type="ECO:0000256" key="5">
    <source>
        <dbReference type="ARBA" id="ARBA00022989"/>
    </source>
</evidence>
<evidence type="ECO:0000256" key="2">
    <source>
        <dbReference type="ARBA" id="ARBA00010157"/>
    </source>
</evidence>
<evidence type="ECO:0000313" key="9">
    <source>
        <dbReference type="EMBL" id="GII21947.1"/>
    </source>
</evidence>
<organism evidence="9 10">
    <name type="scientific">Planosporangium mesophilum</name>
    <dbReference type="NCBI Taxonomy" id="689768"/>
    <lineage>
        <taxon>Bacteria</taxon>
        <taxon>Bacillati</taxon>
        <taxon>Actinomycetota</taxon>
        <taxon>Actinomycetes</taxon>
        <taxon>Micromonosporales</taxon>
        <taxon>Micromonosporaceae</taxon>
        <taxon>Planosporangium</taxon>
    </lineage>
</organism>
<dbReference type="InterPro" id="IPR004869">
    <property type="entry name" value="MMPL_dom"/>
</dbReference>
<feature type="transmembrane region" description="Helical" evidence="7">
    <location>
        <begin position="370"/>
        <end position="389"/>
    </location>
</feature>
<dbReference type="GO" id="GO:0005886">
    <property type="term" value="C:plasma membrane"/>
    <property type="evidence" value="ECO:0007669"/>
    <property type="project" value="UniProtKB-SubCell"/>
</dbReference>
<dbReference type="PANTHER" id="PTHR33406:SF6">
    <property type="entry name" value="MEMBRANE PROTEIN YDGH-RELATED"/>
    <property type="match status" value="1"/>
</dbReference>
<dbReference type="PANTHER" id="PTHR33406">
    <property type="entry name" value="MEMBRANE PROTEIN MJ1562-RELATED"/>
    <property type="match status" value="1"/>
</dbReference>